<accession>A0A2D1A2F2</accession>
<keyword evidence="1" id="KW-0812">Transmembrane</keyword>
<keyword evidence="3" id="KW-1185">Reference proteome</keyword>
<feature type="transmembrane region" description="Helical" evidence="1">
    <location>
        <begin position="106"/>
        <end position="125"/>
    </location>
</feature>
<name>A0A2D1A2F2_9CAUD</name>
<protein>
    <submittedName>
        <fullName evidence="2">Uncharacterized protein</fullName>
    </submittedName>
</protein>
<feature type="transmembrane region" description="Helical" evidence="1">
    <location>
        <begin position="76"/>
        <end position="94"/>
    </location>
</feature>
<keyword evidence="1" id="KW-1133">Transmembrane helix</keyword>
<organism evidence="2 3">
    <name type="scientific">Rhodococcus phage Trina</name>
    <dbReference type="NCBI Taxonomy" id="2027905"/>
    <lineage>
        <taxon>Viruses</taxon>
        <taxon>Duplodnaviria</taxon>
        <taxon>Heunggongvirae</taxon>
        <taxon>Uroviricota</taxon>
        <taxon>Caudoviricetes</taxon>
        <taxon>Trinavirus</taxon>
        <taxon>Trinavirus trina</taxon>
    </lineage>
</organism>
<keyword evidence="1" id="KW-0472">Membrane</keyword>
<sequence>MVETKVIRIIVYLIGLYTFLSGLQLIMTGLVIEGAFNPWILTAVSGNYTVAYALVFASAGVGAVTLLAAWFNKRRFLQAALSSTAAYQILLFILNVLEYGGRGTPAIPALILGCIAALLCGYYSIRPEALGDFGEGELINDDTDIG</sequence>
<reference evidence="3" key="1">
    <citation type="submission" date="2017-08" db="EMBL/GenBank/DDBJ databases">
        <authorList>
            <person name="de Groot N.N."/>
        </authorList>
    </citation>
    <scope>NUCLEOTIDE SEQUENCE [LARGE SCALE GENOMIC DNA]</scope>
</reference>
<evidence type="ECO:0000313" key="3">
    <source>
        <dbReference type="Proteomes" id="UP000231419"/>
    </source>
</evidence>
<evidence type="ECO:0000313" key="2">
    <source>
        <dbReference type="EMBL" id="ASZ74992.1"/>
    </source>
</evidence>
<dbReference type="Proteomes" id="UP000231419">
    <property type="component" value="Segment"/>
</dbReference>
<dbReference type="EMBL" id="MF668286">
    <property type="protein sequence ID" value="ASZ74992.1"/>
    <property type="molecule type" value="Genomic_DNA"/>
</dbReference>
<feature type="transmembrane region" description="Helical" evidence="1">
    <location>
        <begin position="9"/>
        <end position="32"/>
    </location>
</feature>
<evidence type="ECO:0000256" key="1">
    <source>
        <dbReference type="SAM" id="Phobius"/>
    </source>
</evidence>
<gene>
    <name evidence="2" type="ORF">SEA_TRINA_213</name>
</gene>
<feature type="transmembrane region" description="Helical" evidence="1">
    <location>
        <begin position="52"/>
        <end position="71"/>
    </location>
</feature>
<proteinExistence type="predicted"/>